<evidence type="ECO:0000256" key="2">
    <source>
        <dbReference type="SAM" id="Phobius"/>
    </source>
</evidence>
<keyword evidence="2" id="KW-0472">Membrane</keyword>
<feature type="transmembrane region" description="Helical" evidence="2">
    <location>
        <begin position="192"/>
        <end position="215"/>
    </location>
</feature>
<dbReference type="RefSeq" id="WP_167487880.1">
    <property type="nucleotide sequence ID" value="NZ_CP046173.1"/>
</dbReference>
<sequence length="446" mass="50012">MSIADQRVGVNDAVAAAVTRSVGSMPALYAVLVVFGAYMTLGTWWGPLHRLDPYPFPFLLFLNNIAQLVLCLIILVGQRVLSAAADRRAVQTYENTESIFKLVADLQSHLDRQDRALSRGLSLLESSPHPWIEQHHVQHPPQARDQVVTRNDRIAAWLTERVGSVWAFYLAAGTQVLWILLAVAGIQRFDPYPFLFMTFLSTLAQLLFMIVIMVGQDVLGRAGDRRSEQTFLDAQAILHECRQMKARLTAQDRVIDSLTGYITARVTDQLAQAVHDTSERVAHQARVHEAMTTGEAPADAHVLRRWEELPDIERERDRVQARRIGENLATIGCFMVPAGDPELEVTFDDDEVRLLARLEYDRWMEERIATRTASLAASHDADDALPLPWDDLPDAARVRHLQAARRIPIMVSRAGFQVLRGRPGRRPAQRKPKAGTQRPAPSASVP</sequence>
<name>A0A6G9Z567_9NOCA</name>
<protein>
    <submittedName>
        <fullName evidence="3">DUF1003 domain-containing protein</fullName>
    </submittedName>
</protein>
<feature type="transmembrane region" description="Helical" evidence="2">
    <location>
        <begin position="27"/>
        <end position="46"/>
    </location>
</feature>
<feature type="transmembrane region" description="Helical" evidence="2">
    <location>
        <begin position="166"/>
        <end position="186"/>
    </location>
</feature>
<accession>A0A6G9Z567</accession>
<dbReference type="Gene3D" id="1.10.490.160">
    <property type="match status" value="1"/>
</dbReference>
<dbReference type="InterPro" id="IPR010406">
    <property type="entry name" value="DUF1003"/>
</dbReference>
<gene>
    <name evidence="3" type="ORF">F6W96_21820</name>
</gene>
<keyword evidence="2" id="KW-0812">Transmembrane</keyword>
<feature type="transmembrane region" description="Helical" evidence="2">
    <location>
        <begin position="58"/>
        <end position="77"/>
    </location>
</feature>
<reference evidence="3 4" key="1">
    <citation type="journal article" date="2019" name="ACS Chem. Biol.">
        <title>Identification and Mobilization of a Cryptic Antibiotic Biosynthesis Gene Locus from a Human-Pathogenic Nocardia Isolate.</title>
        <authorList>
            <person name="Herisse M."/>
            <person name="Ishida K."/>
            <person name="Porter J.L."/>
            <person name="Howden B."/>
            <person name="Hertweck C."/>
            <person name="Stinear T.P."/>
            <person name="Pidot S.J."/>
        </authorList>
    </citation>
    <scope>NUCLEOTIDE SEQUENCE [LARGE SCALE GENOMIC DNA]</scope>
    <source>
        <strain evidence="3 4">AUSMDU00012715</strain>
    </source>
</reference>
<dbReference type="Proteomes" id="UP000500953">
    <property type="component" value="Chromosome"/>
</dbReference>
<dbReference type="AlphaFoldDB" id="A0A6G9Z567"/>
<evidence type="ECO:0000313" key="3">
    <source>
        <dbReference type="EMBL" id="QIS20541.1"/>
    </source>
</evidence>
<proteinExistence type="predicted"/>
<feature type="region of interest" description="Disordered" evidence="1">
    <location>
        <begin position="418"/>
        <end position="446"/>
    </location>
</feature>
<organism evidence="3 4">
    <name type="scientific">Nocardia terpenica</name>
    <dbReference type="NCBI Taxonomy" id="455432"/>
    <lineage>
        <taxon>Bacteria</taxon>
        <taxon>Bacillati</taxon>
        <taxon>Actinomycetota</taxon>
        <taxon>Actinomycetes</taxon>
        <taxon>Mycobacteriales</taxon>
        <taxon>Nocardiaceae</taxon>
        <taxon>Nocardia</taxon>
    </lineage>
</organism>
<dbReference type="EMBL" id="CP046173">
    <property type="protein sequence ID" value="QIS20541.1"/>
    <property type="molecule type" value="Genomic_DNA"/>
</dbReference>
<evidence type="ECO:0000313" key="4">
    <source>
        <dbReference type="Proteomes" id="UP000500953"/>
    </source>
</evidence>
<dbReference type="Pfam" id="PF06210">
    <property type="entry name" value="DUF1003"/>
    <property type="match status" value="2"/>
</dbReference>
<evidence type="ECO:0000256" key="1">
    <source>
        <dbReference type="SAM" id="MobiDB-lite"/>
    </source>
</evidence>
<feature type="compositionally biased region" description="Basic residues" evidence="1">
    <location>
        <begin position="422"/>
        <end position="433"/>
    </location>
</feature>
<keyword evidence="2" id="KW-1133">Transmembrane helix</keyword>